<dbReference type="Proteomes" id="UP000198462">
    <property type="component" value="Unassembled WGS sequence"/>
</dbReference>
<dbReference type="InterPro" id="IPR051906">
    <property type="entry name" value="TolC-like"/>
</dbReference>
<keyword evidence="10" id="KW-1185">Reference proteome</keyword>
<dbReference type="GO" id="GO:1990281">
    <property type="term" value="C:efflux pump complex"/>
    <property type="evidence" value="ECO:0007669"/>
    <property type="project" value="TreeGrafter"/>
</dbReference>
<proteinExistence type="inferred from homology"/>
<dbReference type="GO" id="GO:0009279">
    <property type="term" value="C:cell outer membrane"/>
    <property type="evidence" value="ECO:0007669"/>
    <property type="project" value="UniProtKB-SubCell"/>
</dbReference>
<feature type="coiled-coil region" evidence="8">
    <location>
        <begin position="371"/>
        <end position="421"/>
    </location>
</feature>
<keyword evidence="8" id="KW-0175">Coiled coil</keyword>
<evidence type="ECO:0000313" key="9">
    <source>
        <dbReference type="EMBL" id="OWV34298.1"/>
    </source>
</evidence>
<accession>A0A219B951</accession>
<evidence type="ECO:0000256" key="8">
    <source>
        <dbReference type="SAM" id="Coils"/>
    </source>
</evidence>
<dbReference type="PANTHER" id="PTHR30026:SF22">
    <property type="entry name" value="OUTER MEMBRANE EFFLUX PROTEIN"/>
    <property type="match status" value="1"/>
</dbReference>
<evidence type="ECO:0000256" key="2">
    <source>
        <dbReference type="ARBA" id="ARBA00007613"/>
    </source>
</evidence>
<evidence type="ECO:0000256" key="7">
    <source>
        <dbReference type="ARBA" id="ARBA00023237"/>
    </source>
</evidence>
<reference evidence="10" key="1">
    <citation type="submission" date="2017-05" db="EMBL/GenBank/DDBJ databases">
        <authorList>
            <person name="Lin X."/>
        </authorList>
    </citation>
    <scope>NUCLEOTIDE SEQUENCE [LARGE SCALE GENOMIC DNA]</scope>
    <source>
        <strain evidence="10">JLT2012</strain>
    </source>
</reference>
<dbReference type="GO" id="GO:0015288">
    <property type="term" value="F:porin activity"/>
    <property type="evidence" value="ECO:0007669"/>
    <property type="project" value="TreeGrafter"/>
</dbReference>
<organism evidence="9 10">
    <name type="scientific">Pacificimonas flava</name>
    <dbReference type="NCBI Taxonomy" id="1234595"/>
    <lineage>
        <taxon>Bacteria</taxon>
        <taxon>Pseudomonadati</taxon>
        <taxon>Pseudomonadota</taxon>
        <taxon>Alphaproteobacteria</taxon>
        <taxon>Sphingomonadales</taxon>
        <taxon>Sphingosinicellaceae</taxon>
        <taxon>Pacificimonas</taxon>
    </lineage>
</organism>
<evidence type="ECO:0000313" key="10">
    <source>
        <dbReference type="Proteomes" id="UP000198462"/>
    </source>
</evidence>
<keyword evidence="3" id="KW-0813">Transport</keyword>
<name>A0A219B951_9SPHN</name>
<dbReference type="GO" id="GO:0015562">
    <property type="term" value="F:efflux transmembrane transporter activity"/>
    <property type="evidence" value="ECO:0007669"/>
    <property type="project" value="InterPro"/>
</dbReference>
<dbReference type="OrthoDB" id="7402961at2"/>
<keyword evidence="4" id="KW-1134">Transmembrane beta strand</keyword>
<evidence type="ECO:0000256" key="6">
    <source>
        <dbReference type="ARBA" id="ARBA00023136"/>
    </source>
</evidence>
<sequence>MGAPLQVYSEPSGTLIMSGIRLLLLAASCFAFPSVSSAQEKDASIVTLPKETGDPMALSAEGDPVLSLGLSAENYTAFRDVVASAVARNPSVEEALAGREVARAQKDEARAGLYPDVIIALAGRETIDREFSNDPDNVLERSRSLSRYDASFNVDQTILDFGATSARIEAGTHRIRSAALEVDAQAERVALAAVASWYDVFAYRALVDLSETFLVDQRRALAEIEERIAGGVNAPGDLARAESSIALTAASLARYRRQLAGAEARFTELIGRPPPPGTLRAPDPDVPAVSVDMAEYLARVSPPVEAAREEANAVYDESRAAKAERYPTASVGVRGGYYGLFDEAPGDSYDIRAEVTVQQEFFTGRFARSDAQKARADAAFARAEAVEEEAAREAAIAWADVRALDAELTALAENYMAARRTRDVLAERFRYARGTLFDVLQAEDTYFSVAGRYIQTLTERDAARYVLLARTGRLLDALGIERAGPLNGRN</sequence>
<dbReference type="PANTHER" id="PTHR30026">
    <property type="entry name" value="OUTER MEMBRANE PROTEIN TOLC"/>
    <property type="match status" value="1"/>
</dbReference>
<evidence type="ECO:0008006" key="11">
    <source>
        <dbReference type="Google" id="ProtNLM"/>
    </source>
</evidence>
<keyword evidence="5" id="KW-0812">Transmembrane</keyword>
<comment type="similarity">
    <text evidence="2">Belongs to the outer membrane factor (OMF) (TC 1.B.17) family.</text>
</comment>
<evidence type="ECO:0000256" key="4">
    <source>
        <dbReference type="ARBA" id="ARBA00022452"/>
    </source>
</evidence>
<evidence type="ECO:0000256" key="3">
    <source>
        <dbReference type="ARBA" id="ARBA00022448"/>
    </source>
</evidence>
<keyword evidence="7" id="KW-0998">Cell outer membrane</keyword>
<dbReference type="EMBL" id="NFZT01000001">
    <property type="protein sequence ID" value="OWV34298.1"/>
    <property type="molecule type" value="Genomic_DNA"/>
</dbReference>
<protein>
    <recommendedName>
        <fullName evidence="11">TolC family protein</fullName>
    </recommendedName>
</protein>
<keyword evidence="6" id="KW-0472">Membrane</keyword>
<dbReference type="Pfam" id="PF02321">
    <property type="entry name" value="OEP"/>
    <property type="match status" value="1"/>
</dbReference>
<evidence type="ECO:0000256" key="1">
    <source>
        <dbReference type="ARBA" id="ARBA00004442"/>
    </source>
</evidence>
<comment type="caution">
    <text evidence="9">The sequence shown here is derived from an EMBL/GenBank/DDBJ whole genome shotgun (WGS) entry which is preliminary data.</text>
</comment>
<dbReference type="SUPFAM" id="SSF56954">
    <property type="entry name" value="Outer membrane efflux proteins (OEP)"/>
    <property type="match status" value="1"/>
</dbReference>
<dbReference type="Gene3D" id="1.20.1600.10">
    <property type="entry name" value="Outer membrane efflux proteins (OEP)"/>
    <property type="match status" value="1"/>
</dbReference>
<dbReference type="InterPro" id="IPR003423">
    <property type="entry name" value="OMP_efflux"/>
</dbReference>
<gene>
    <name evidence="9" type="ORF">B5C34_13075</name>
</gene>
<dbReference type="AlphaFoldDB" id="A0A219B951"/>
<comment type="subcellular location">
    <subcellularLocation>
        <location evidence="1">Cell outer membrane</location>
    </subcellularLocation>
</comment>
<evidence type="ECO:0000256" key="5">
    <source>
        <dbReference type="ARBA" id="ARBA00022692"/>
    </source>
</evidence>